<name>A0ABS6TEE7_9ENTE</name>
<dbReference type="CDD" id="cd06986">
    <property type="entry name" value="cupin_MmsR-like_N"/>
    <property type="match status" value="1"/>
</dbReference>
<evidence type="ECO:0000313" key="5">
    <source>
        <dbReference type="EMBL" id="MBV7391294.1"/>
    </source>
</evidence>
<accession>A0ABS6TEE7</accession>
<dbReference type="Proteomes" id="UP000774130">
    <property type="component" value="Unassembled WGS sequence"/>
</dbReference>
<evidence type="ECO:0000256" key="1">
    <source>
        <dbReference type="ARBA" id="ARBA00023015"/>
    </source>
</evidence>
<evidence type="ECO:0000313" key="6">
    <source>
        <dbReference type="Proteomes" id="UP000774130"/>
    </source>
</evidence>
<dbReference type="EMBL" id="JAHUZB010000004">
    <property type="protein sequence ID" value="MBV7391294.1"/>
    <property type="molecule type" value="Genomic_DNA"/>
</dbReference>
<keyword evidence="3" id="KW-0804">Transcription</keyword>
<gene>
    <name evidence="5" type="ORF">KUA55_11445</name>
</gene>
<dbReference type="PANTHER" id="PTHR43280">
    <property type="entry name" value="ARAC-FAMILY TRANSCRIPTIONAL REGULATOR"/>
    <property type="match status" value="1"/>
</dbReference>
<dbReference type="Pfam" id="PF02311">
    <property type="entry name" value="AraC_binding"/>
    <property type="match status" value="1"/>
</dbReference>
<reference evidence="5 6" key="1">
    <citation type="submission" date="2021-06" db="EMBL/GenBank/DDBJ databases">
        <title>Enterococcus alishanensis sp. nov., a novel lactic acid bacterium isolated from fresh coffee beans.</title>
        <authorList>
            <person name="Chen Y.-S."/>
        </authorList>
    </citation>
    <scope>NUCLEOTIDE SEQUENCE [LARGE SCALE GENOMIC DNA]</scope>
    <source>
        <strain evidence="5 6">ALS3</strain>
    </source>
</reference>
<keyword evidence="6" id="KW-1185">Reference proteome</keyword>
<protein>
    <submittedName>
        <fullName evidence="5">AraC family transcriptional regulator</fullName>
    </submittedName>
</protein>
<dbReference type="PROSITE" id="PS00041">
    <property type="entry name" value="HTH_ARAC_FAMILY_1"/>
    <property type="match status" value="1"/>
</dbReference>
<sequence>MDIQMKNDVSILVNEAKSSQEFHLYEVGYERCRPTKPSEYAPIDYWVLHYCVAGEGYFSTPQISEEHITAGDLFMIPANSKNMYFPKKENPWSYRWIGFSGSKVASLLDQINLNTQHCVIKGSFDTKINILFEEIYDSFKKGNQFSSMSKSYALLDYLLESFSTNQIVSQSEQVFRNILYYIDEHYTQNISIQQIAEEHKIDRTYLFKLFQRHKAISPSNYIQQLRLQKACSLLRKSSLNITDISYEVGFSSPSYFSKFFVANMKVTPLQYRNQFIST</sequence>
<dbReference type="InterPro" id="IPR018060">
    <property type="entry name" value="HTH_AraC"/>
</dbReference>
<comment type="caution">
    <text evidence="5">The sequence shown here is derived from an EMBL/GenBank/DDBJ whole genome shotgun (WGS) entry which is preliminary data.</text>
</comment>
<evidence type="ECO:0000256" key="2">
    <source>
        <dbReference type="ARBA" id="ARBA00023125"/>
    </source>
</evidence>
<proteinExistence type="predicted"/>
<dbReference type="Pfam" id="PF12833">
    <property type="entry name" value="HTH_18"/>
    <property type="match status" value="1"/>
</dbReference>
<organism evidence="5 6">
    <name type="scientific">Enterococcus alishanensis</name>
    <dbReference type="NCBI Taxonomy" id="1303817"/>
    <lineage>
        <taxon>Bacteria</taxon>
        <taxon>Bacillati</taxon>
        <taxon>Bacillota</taxon>
        <taxon>Bacilli</taxon>
        <taxon>Lactobacillales</taxon>
        <taxon>Enterococcaceae</taxon>
        <taxon>Enterococcus</taxon>
    </lineage>
</organism>
<dbReference type="SMART" id="SM00342">
    <property type="entry name" value="HTH_ARAC"/>
    <property type="match status" value="1"/>
</dbReference>
<dbReference type="InterPro" id="IPR018062">
    <property type="entry name" value="HTH_AraC-typ_CS"/>
</dbReference>
<keyword evidence="2" id="KW-0238">DNA-binding</keyword>
<dbReference type="PANTHER" id="PTHR43280:SF28">
    <property type="entry name" value="HTH-TYPE TRANSCRIPTIONAL ACTIVATOR RHAS"/>
    <property type="match status" value="1"/>
</dbReference>
<dbReference type="PROSITE" id="PS01124">
    <property type="entry name" value="HTH_ARAC_FAMILY_2"/>
    <property type="match status" value="1"/>
</dbReference>
<feature type="domain" description="HTH araC/xylS-type" evidence="4">
    <location>
        <begin position="176"/>
        <end position="274"/>
    </location>
</feature>
<dbReference type="InterPro" id="IPR003313">
    <property type="entry name" value="AraC-bd"/>
</dbReference>
<dbReference type="RefSeq" id="WP_218326438.1">
    <property type="nucleotide sequence ID" value="NZ_JAHUZB010000004.1"/>
</dbReference>
<evidence type="ECO:0000256" key="3">
    <source>
        <dbReference type="ARBA" id="ARBA00023163"/>
    </source>
</evidence>
<keyword evidence="1" id="KW-0805">Transcription regulation</keyword>
<evidence type="ECO:0000259" key="4">
    <source>
        <dbReference type="PROSITE" id="PS01124"/>
    </source>
</evidence>